<reference evidence="1 2" key="1">
    <citation type="submission" date="2017-01" db="EMBL/GenBank/DDBJ databases">
        <authorList>
            <person name="Mah S.A."/>
            <person name="Swanson W.J."/>
            <person name="Moy G.W."/>
            <person name="Vacquier V.D."/>
        </authorList>
    </citation>
    <scope>NUCLEOTIDE SEQUENCE [LARGE SCALE GENOMIC DNA]</scope>
    <source>
        <strain evidence="1 2">CPCC 203464</strain>
    </source>
</reference>
<keyword evidence="2" id="KW-1185">Reference proteome</keyword>
<proteinExistence type="predicted"/>
<evidence type="ECO:0000313" key="1">
    <source>
        <dbReference type="EMBL" id="SIR89113.1"/>
    </source>
</evidence>
<dbReference type="GO" id="GO:0016874">
    <property type="term" value="F:ligase activity"/>
    <property type="evidence" value="ECO:0007669"/>
    <property type="project" value="UniProtKB-KW"/>
</dbReference>
<gene>
    <name evidence="1" type="ORF">SAMN05445060_1454</name>
</gene>
<dbReference type="InterPro" id="IPR008492">
    <property type="entry name" value="Rv2714-like"/>
</dbReference>
<dbReference type="PANTHER" id="PTHR35610">
    <property type="entry name" value="3-ISOPROPYLMALATE DEHYDRATASE-RELATED"/>
    <property type="match status" value="1"/>
</dbReference>
<dbReference type="PIRSF" id="PIRSF028754">
    <property type="entry name" value="UCP028754"/>
    <property type="match status" value="1"/>
</dbReference>
<sequence length="293" mass="31989">MNASQVANLPTLRQPVVIAAFEGWNDAGDAASGAVEHLALVWDAQPLFEMDPDEYYDFQVNRPTVALVDGVTRRVVWPTTTVSWCSPPGSERDVVLVHGIEPNMRWRSFCKEIIDVIDALQAQTVVTLGALLADAPHTRPVPVTGTAHTPAAATRYGVEQSRYEGPTGITGILQDQCVQAAIPSLSFWAAVPHYVSTPPNPKATVALLQRVEEVLDVEVPLGELPAQAEEWERAVTEMTDDDEEIAEYVRGLEERGDAEVDLDETLAEIDGDALAAQFEKYLRRRGPGETYGG</sequence>
<dbReference type="RefSeq" id="WP_076477929.1">
    <property type="nucleotide sequence ID" value="NZ_FTNT01000003.1"/>
</dbReference>
<dbReference type="Proteomes" id="UP000186218">
    <property type="component" value="Unassembled WGS sequence"/>
</dbReference>
<dbReference type="InterPro" id="IPR038389">
    <property type="entry name" value="PSMG2_sf"/>
</dbReference>
<accession>A0A1N7ELY7</accession>
<dbReference type="SUPFAM" id="SSF159659">
    <property type="entry name" value="Cgl1923-like"/>
    <property type="match status" value="1"/>
</dbReference>
<dbReference type="Pfam" id="PF09754">
    <property type="entry name" value="PAC2"/>
    <property type="match status" value="1"/>
</dbReference>
<dbReference type="EMBL" id="FTNT01000003">
    <property type="protein sequence ID" value="SIR89113.1"/>
    <property type="molecule type" value="Genomic_DNA"/>
</dbReference>
<keyword evidence="1" id="KW-0436">Ligase</keyword>
<organism evidence="1 2">
    <name type="scientific">Williamsia sterculiae</name>
    <dbReference type="NCBI Taxonomy" id="1344003"/>
    <lineage>
        <taxon>Bacteria</taxon>
        <taxon>Bacillati</taxon>
        <taxon>Actinomycetota</taxon>
        <taxon>Actinomycetes</taxon>
        <taxon>Mycobacteriales</taxon>
        <taxon>Nocardiaceae</taxon>
        <taxon>Williamsia</taxon>
    </lineage>
</organism>
<dbReference type="InterPro" id="IPR019151">
    <property type="entry name" value="Proteasome_assmbl_chaperone_2"/>
</dbReference>
<dbReference type="Gene3D" id="3.40.50.10900">
    <property type="entry name" value="PAC-like subunit"/>
    <property type="match status" value="1"/>
</dbReference>
<dbReference type="AlphaFoldDB" id="A0A1N7ELY7"/>
<name>A0A1N7ELY7_9NOCA</name>
<dbReference type="STRING" id="1344003.SAMN05445060_1454"/>
<dbReference type="OrthoDB" id="3733464at2"/>
<evidence type="ECO:0000313" key="2">
    <source>
        <dbReference type="Proteomes" id="UP000186218"/>
    </source>
</evidence>
<protein>
    <submittedName>
        <fullName evidence="1">Predicted ATP-dependent carboligase, ATP-grasp superfamily</fullName>
    </submittedName>
</protein>